<evidence type="ECO:0000313" key="1">
    <source>
        <dbReference type="EMBL" id="GMT16579.1"/>
    </source>
</evidence>
<dbReference type="Proteomes" id="UP001432322">
    <property type="component" value="Unassembled WGS sequence"/>
</dbReference>
<reference evidence="1" key="1">
    <citation type="submission" date="2023-10" db="EMBL/GenBank/DDBJ databases">
        <title>Genome assembly of Pristionchus species.</title>
        <authorList>
            <person name="Yoshida K."/>
            <person name="Sommer R.J."/>
        </authorList>
    </citation>
    <scope>NUCLEOTIDE SEQUENCE</scope>
    <source>
        <strain evidence="1">RS5133</strain>
    </source>
</reference>
<accession>A0AAV5VAW3</accession>
<proteinExistence type="predicted"/>
<gene>
    <name evidence="1" type="ORF">PFISCL1PPCAC_7876</name>
</gene>
<sequence length="109" mass="12777">MDSLRDQFFKSIDNLAEQRTLHSALHFFSSLIHFYTIRNSDFKRPELCSENMSEEEKEIFKYFANEEQLISVLFHTEAVRGVDQFRYLGKSPASFHALYCLMLSGRLSA</sequence>
<dbReference type="EMBL" id="BTSY01000002">
    <property type="protein sequence ID" value="GMT16579.1"/>
    <property type="molecule type" value="Genomic_DNA"/>
</dbReference>
<evidence type="ECO:0000313" key="2">
    <source>
        <dbReference type="Proteomes" id="UP001432322"/>
    </source>
</evidence>
<comment type="caution">
    <text evidence="1">The sequence shown here is derived from an EMBL/GenBank/DDBJ whole genome shotgun (WGS) entry which is preliminary data.</text>
</comment>
<name>A0AAV5VAW3_9BILA</name>
<keyword evidence="2" id="KW-1185">Reference proteome</keyword>
<protein>
    <submittedName>
        <fullName evidence="1">Uncharacterized protein</fullName>
    </submittedName>
</protein>
<organism evidence="1 2">
    <name type="scientific">Pristionchus fissidentatus</name>
    <dbReference type="NCBI Taxonomy" id="1538716"/>
    <lineage>
        <taxon>Eukaryota</taxon>
        <taxon>Metazoa</taxon>
        <taxon>Ecdysozoa</taxon>
        <taxon>Nematoda</taxon>
        <taxon>Chromadorea</taxon>
        <taxon>Rhabditida</taxon>
        <taxon>Rhabditina</taxon>
        <taxon>Diplogasteromorpha</taxon>
        <taxon>Diplogasteroidea</taxon>
        <taxon>Neodiplogasteridae</taxon>
        <taxon>Pristionchus</taxon>
    </lineage>
</organism>
<dbReference type="AlphaFoldDB" id="A0AAV5VAW3"/>